<organism evidence="11 12">
    <name type="scientific">Limimaricola pyoseonensis</name>
    <dbReference type="NCBI Taxonomy" id="521013"/>
    <lineage>
        <taxon>Bacteria</taxon>
        <taxon>Pseudomonadati</taxon>
        <taxon>Pseudomonadota</taxon>
        <taxon>Alphaproteobacteria</taxon>
        <taxon>Rhodobacterales</taxon>
        <taxon>Paracoccaceae</taxon>
        <taxon>Limimaricola</taxon>
    </lineage>
</organism>
<gene>
    <name evidence="11" type="ORF">SAMN04488567_0104</name>
</gene>
<keyword evidence="7 9" id="KW-0472">Membrane</keyword>
<keyword evidence="12" id="KW-1185">Reference proteome</keyword>
<evidence type="ECO:0000256" key="6">
    <source>
        <dbReference type="ARBA" id="ARBA00022989"/>
    </source>
</evidence>
<evidence type="ECO:0000256" key="1">
    <source>
        <dbReference type="ARBA" id="ARBA00004236"/>
    </source>
</evidence>
<dbReference type="STRING" id="521013.SAMN04488567_0104"/>
<feature type="domain" description="Bacterial sugar transferase" evidence="10">
    <location>
        <begin position="60"/>
        <end position="248"/>
    </location>
</feature>
<keyword evidence="3" id="KW-1003">Cell membrane</keyword>
<evidence type="ECO:0000313" key="12">
    <source>
        <dbReference type="Proteomes" id="UP000198922"/>
    </source>
</evidence>
<evidence type="ECO:0000259" key="10">
    <source>
        <dbReference type="Pfam" id="PF02397"/>
    </source>
</evidence>
<dbReference type="Proteomes" id="UP000198922">
    <property type="component" value="Unassembled WGS sequence"/>
</dbReference>
<dbReference type="InterPro" id="IPR003362">
    <property type="entry name" value="Bact_transf"/>
</dbReference>
<evidence type="ECO:0000256" key="8">
    <source>
        <dbReference type="ARBA" id="ARBA00023169"/>
    </source>
</evidence>
<dbReference type="PANTHER" id="PTHR30576:SF4">
    <property type="entry name" value="UNDECAPRENYL-PHOSPHATE GALACTOSE PHOSPHOTRANSFERASE"/>
    <property type="match status" value="1"/>
</dbReference>
<comment type="similarity">
    <text evidence="2">Belongs to the bacterial sugar transferase family.</text>
</comment>
<evidence type="ECO:0000256" key="9">
    <source>
        <dbReference type="SAM" id="Phobius"/>
    </source>
</evidence>
<evidence type="ECO:0000256" key="2">
    <source>
        <dbReference type="ARBA" id="ARBA00006464"/>
    </source>
</evidence>
<keyword evidence="4 11" id="KW-0808">Transferase</keyword>
<dbReference type="PANTHER" id="PTHR30576">
    <property type="entry name" value="COLANIC BIOSYNTHESIS UDP-GLUCOSE LIPID CARRIER TRANSFERASE"/>
    <property type="match status" value="1"/>
</dbReference>
<evidence type="ECO:0000313" key="11">
    <source>
        <dbReference type="EMBL" id="SDF31535.1"/>
    </source>
</evidence>
<dbReference type="EMBL" id="FNAT01000010">
    <property type="protein sequence ID" value="SDF31535.1"/>
    <property type="molecule type" value="Genomic_DNA"/>
</dbReference>
<keyword evidence="6 9" id="KW-1133">Transmembrane helix</keyword>
<proteinExistence type="inferred from homology"/>
<evidence type="ECO:0000256" key="4">
    <source>
        <dbReference type="ARBA" id="ARBA00022679"/>
    </source>
</evidence>
<keyword evidence="8" id="KW-0270">Exopolysaccharide synthesis</keyword>
<dbReference type="GO" id="GO:0005886">
    <property type="term" value="C:plasma membrane"/>
    <property type="evidence" value="ECO:0007669"/>
    <property type="project" value="UniProtKB-SubCell"/>
</dbReference>
<name>A0A1G7K2X9_9RHOB</name>
<evidence type="ECO:0000256" key="3">
    <source>
        <dbReference type="ARBA" id="ARBA00022475"/>
    </source>
</evidence>
<accession>A0A1G7K2X9</accession>
<feature type="transmembrane region" description="Helical" evidence="9">
    <location>
        <begin position="65"/>
        <end position="88"/>
    </location>
</feature>
<dbReference type="Pfam" id="PF02397">
    <property type="entry name" value="Bac_transf"/>
    <property type="match status" value="1"/>
</dbReference>
<evidence type="ECO:0000256" key="7">
    <source>
        <dbReference type="ARBA" id="ARBA00023136"/>
    </source>
</evidence>
<evidence type="ECO:0000256" key="5">
    <source>
        <dbReference type="ARBA" id="ARBA00022692"/>
    </source>
</evidence>
<keyword evidence="5 9" id="KW-0812">Transmembrane</keyword>
<dbReference type="AlphaFoldDB" id="A0A1G7K2X9"/>
<reference evidence="12" key="1">
    <citation type="submission" date="2016-10" db="EMBL/GenBank/DDBJ databases">
        <authorList>
            <person name="Varghese N."/>
            <person name="Submissions S."/>
        </authorList>
    </citation>
    <scope>NUCLEOTIDE SEQUENCE [LARGE SCALE GENOMIC DNA]</scope>
    <source>
        <strain evidence="12">DSM 21424</strain>
    </source>
</reference>
<dbReference type="GO" id="GO:0000271">
    <property type="term" value="P:polysaccharide biosynthetic process"/>
    <property type="evidence" value="ECO:0007669"/>
    <property type="project" value="UniProtKB-KW"/>
</dbReference>
<comment type="subcellular location">
    <subcellularLocation>
        <location evidence="1">Cell membrane</location>
    </subcellularLocation>
</comment>
<protein>
    <submittedName>
        <fullName evidence="11">Sugar transferase involved in LPS biosynthesis (Colanic, teichoic acid)</fullName>
    </submittedName>
</protein>
<sequence length="253" mass="28277">MTMINDGAGETFGLRLSRGARSLEAETGAMPGFDASGASLRRIGRSKAQVRPGAYRDGGKRAFDLVVVLCAALPVAFVVLVISLALMLSGQRPFYAQTRLGRQGRPFRMWKIRTMLPDAEEALAAHLDADPEARAEWQHSQKLRHDPRITPLGHFLRRSSLDELPQLFNVLRGEMALVGPRPMLPEQSAYYPGEEYYQMRPGLTGFWQTSERNAASFAQRAEYDRSYYRALSFATDLRVMLRTLLVVARGTGL</sequence>
<dbReference type="GO" id="GO:0016780">
    <property type="term" value="F:phosphotransferase activity, for other substituted phosphate groups"/>
    <property type="evidence" value="ECO:0007669"/>
    <property type="project" value="TreeGrafter"/>
</dbReference>